<organism evidence="10 11">
    <name type="scientific">Psychromonas marina</name>
    <dbReference type="NCBI Taxonomy" id="88364"/>
    <lineage>
        <taxon>Bacteria</taxon>
        <taxon>Pseudomonadati</taxon>
        <taxon>Pseudomonadota</taxon>
        <taxon>Gammaproteobacteria</taxon>
        <taxon>Alteromonadales</taxon>
        <taxon>Psychromonadaceae</taxon>
        <taxon>Psychromonas</taxon>
    </lineage>
</organism>
<feature type="domain" description="THUMP" evidence="9">
    <location>
        <begin position="46"/>
        <end position="158"/>
    </location>
</feature>
<keyword evidence="5 6" id="KW-0949">S-adenosyl-L-methionine</keyword>
<dbReference type="Pfam" id="PF01170">
    <property type="entry name" value="UPF0020"/>
    <property type="match status" value="1"/>
</dbReference>
<keyword evidence="2 6" id="KW-0698">rRNA processing</keyword>
<dbReference type="PIRSF" id="PIRSF037618">
    <property type="entry name" value="RNA_Mtase_bacteria_prd"/>
    <property type="match status" value="1"/>
</dbReference>
<comment type="catalytic activity">
    <reaction evidence="6">
        <text>guanosine(2069) in 23S rRNA + S-adenosyl-L-methionine = N(2)-methylguanosine(2069) in 23S rRNA + S-adenosyl-L-homocysteine + H(+)</text>
        <dbReference type="Rhea" id="RHEA:43772"/>
        <dbReference type="Rhea" id="RHEA-COMP:10688"/>
        <dbReference type="Rhea" id="RHEA-COMP:10689"/>
        <dbReference type="ChEBI" id="CHEBI:15378"/>
        <dbReference type="ChEBI" id="CHEBI:57856"/>
        <dbReference type="ChEBI" id="CHEBI:59789"/>
        <dbReference type="ChEBI" id="CHEBI:74269"/>
        <dbReference type="ChEBI" id="CHEBI:74481"/>
        <dbReference type="EC" id="2.1.1.264"/>
    </reaction>
</comment>
<name>A0ABQ6DXY3_9GAMM</name>
<evidence type="ECO:0000256" key="5">
    <source>
        <dbReference type="ARBA" id="ARBA00022691"/>
    </source>
</evidence>
<dbReference type="SMART" id="SM00981">
    <property type="entry name" value="THUMP"/>
    <property type="match status" value="1"/>
</dbReference>
<evidence type="ECO:0000313" key="11">
    <source>
        <dbReference type="Proteomes" id="UP001157353"/>
    </source>
</evidence>
<dbReference type="Gene3D" id="3.40.50.150">
    <property type="entry name" value="Vaccinia Virus protein VP39"/>
    <property type="match status" value="2"/>
</dbReference>
<dbReference type="NCBIfam" id="NF008748">
    <property type="entry name" value="PRK11783.1"/>
    <property type="match status" value="1"/>
</dbReference>
<comment type="caution">
    <text evidence="10">The sequence shown here is derived from an EMBL/GenBank/DDBJ whole genome shotgun (WGS) entry which is preliminary data.</text>
</comment>
<dbReference type="InterPro" id="IPR004114">
    <property type="entry name" value="THUMP_dom"/>
</dbReference>
<dbReference type="Gene3D" id="3.30.750.80">
    <property type="entry name" value="RNA methyltransferase domain (HRMD) like"/>
    <property type="match status" value="1"/>
</dbReference>
<dbReference type="InterPro" id="IPR019614">
    <property type="entry name" value="SAM-dep_methyl-trfase"/>
</dbReference>
<evidence type="ECO:0000256" key="2">
    <source>
        <dbReference type="ARBA" id="ARBA00022552"/>
    </source>
</evidence>
<comment type="similarity">
    <text evidence="6">Belongs to the methyltransferase superfamily. RlmKL family.</text>
</comment>
<dbReference type="PROSITE" id="PS01261">
    <property type="entry name" value="UPF0020"/>
    <property type="match status" value="1"/>
</dbReference>
<sequence>MQTMQSYFIPTAKGLAPLLEVELREMGIEEPKQITGGVSFNGSLEQGYKVCLWSRFASRVLLKLSEFKVLTPLDLYLGCSNIKWEDHFDINSTFSIDFSGSNDEIRNTQFGALKIKDAIVDRFRKKFDEQRPNVEKRDADIRFNGRLWKDKASIYLDLSGAPLNIRGYRTIAGEAPLRETLAAGIIKRSGWKGEPLMDPMCGSGTVIIEAAMMSLNIAPGSLRPTFGFEKWKMHDEECWKTLKTSAQVYGRRAVQDCDTKFYASDLSQEMIRIAKQNAQRAGVAELIEFSVQDAKKILPPEELETGMLISNPPYGERLGGFSDTITLYTELGAHFKDAFAGWNLSMFAMDTELLSCLGMRAGKSFKFFNGPIECVLKNYRISPKRNAQGVVAPVVEKQNEKQIESKQSTTDIYGDINSKYSNKHDHKSSETESQAVESINPWTMGRGDEAELEPKESFEMAQESESEIVFKEVQQIKPAIYSEAFANRLTKNLKKLEKWAQRENVECYRMYDADLPEYNVAIDRYGEYVIIQEYRAPKEIELAKTRRRFLDVVSTVRYMLNLSDDKLVIKVRERQKGRKQYERMDAKKQSLIMHEGPAKIIVNLQDYLDTGLFLDHRPVRLKIGTMAKGKDFLNLFCYTATASVHAALGGAKSTTSVDMSNTYLAWGEQNFAENNIKGAHQFIQQDCIKWLQHAHETYDLIFIDPPTFSNSKRMSDVFDVQDDHVALLTSASERLNDGGEIIFSNNKRNFKLDLEAIKALGFYVKDISKASIPEDFKRNFKIHQCWILTKHD</sequence>
<protein>
    <recommendedName>
        <fullName evidence="6">Ribosomal RNA large subunit methyltransferase K/L</fullName>
    </recommendedName>
    <domain>
        <recommendedName>
            <fullName evidence="6">23S rRNA m2G2445 methyltransferase</fullName>
            <ecNumber evidence="6">2.1.1.173</ecNumber>
        </recommendedName>
        <alternativeName>
            <fullName evidence="6">rRNA (guanine-N(2)-)-methyltransferase RlmL</fullName>
        </alternativeName>
    </domain>
    <domain>
        <recommendedName>
            <fullName evidence="6">23S rRNA m7G2069 methyltransferase</fullName>
            <ecNumber evidence="6">2.1.1.264</ecNumber>
        </recommendedName>
        <alternativeName>
            <fullName evidence="6">rRNA (guanine-N(7)-)-methyltransferase RlmK</fullName>
        </alternativeName>
    </domain>
</protein>
<dbReference type="Proteomes" id="UP001157353">
    <property type="component" value="Unassembled WGS sequence"/>
</dbReference>
<dbReference type="Pfam" id="PF02926">
    <property type="entry name" value="THUMP"/>
    <property type="match status" value="1"/>
</dbReference>
<dbReference type="InterPro" id="IPR054170">
    <property type="entry name" value="RlmL_1st"/>
</dbReference>
<dbReference type="PANTHER" id="PTHR47313">
    <property type="entry name" value="RIBOSOMAL RNA LARGE SUBUNIT METHYLTRANSFERASE K/L"/>
    <property type="match status" value="1"/>
</dbReference>
<proteinExistence type="inferred from homology"/>
<dbReference type="InterPro" id="IPR053943">
    <property type="entry name" value="RlmKL-like_Mtase_CS"/>
</dbReference>
<dbReference type="InterPro" id="IPR029063">
    <property type="entry name" value="SAM-dependent_MTases_sf"/>
</dbReference>
<evidence type="ECO:0000256" key="6">
    <source>
        <dbReference type="HAMAP-Rule" id="MF_01858"/>
    </source>
</evidence>
<keyword evidence="3 6" id="KW-0489">Methyltransferase</keyword>
<dbReference type="PANTHER" id="PTHR47313:SF1">
    <property type="entry name" value="RIBOSOMAL RNA LARGE SUBUNIT METHYLTRANSFERASE K_L"/>
    <property type="match status" value="1"/>
</dbReference>
<keyword evidence="1 6" id="KW-0963">Cytoplasm</keyword>
<comment type="subcellular location">
    <subcellularLocation>
        <location evidence="6">Cytoplasm</location>
    </subcellularLocation>
</comment>
<dbReference type="Gene3D" id="3.30.2130.30">
    <property type="match status" value="1"/>
</dbReference>
<evidence type="ECO:0000259" key="9">
    <source>
        <dbReference type="PROSITE" id="PS51165"/>
    </source>
</evidence>
<evidence type="ECO:0000256" key="4">
    <source>
        <dbReference type="ARBA" id="ARBA00022679"/>
    </source>
</evidence>
<dbReference type="InterPro" id="IPR017244">
    <property type="entry name" value="23SrRNA_methyltr_KL"/>
</dbReference>
<dbReference type="EMBL" id="BSPQ01000002">
    <property type="protein sequence ID" value="GLS90007.1"/>
    <property type="molecule type" value="Genomic_DNA"/>
</dbReference>
<keyword evidence="7" id="KW-0694">RNA-binding</keyword>
<dbReference type="EC" id="2.1.1.264" evidence="6"/>
<dbReference type="InterPro" id="IPR000241">
    <property type="entry name" value="RlmKL-like_Mtase"/>
</dbReference>
<gene>
    <name evidence="6" type="primary">rlmL</name>
    <name evidence="10" type="ORF">GCM10007916_10740</name>
</gene>
<feature type="region of interest" description="Disordered" evidence="8">
    <location>
        <begin position="414"/>
        <end position="436"/>
    </location>
</feature>
<keyword evidence="11" id="KW-1185">Reference proteome</keyword>
<evidence type="ECO:0000256" key="7">
    <source>
        <dbReference type="PROSITE-ProRule" id="PRU00529"/>
    </source>
</evidence>
<accession>A0ABQ6DXY3</accession>
<dbReference type="EC" id="2.1.1.173" evidence="6"/>
<comment type="function">
    <text evidence="6">Specifically methylates the guanine in position 2445 (m2G2445) and the guanine in position 2069 (m7G2069) of 23S rRNA.</text>
</comment>
<dbReference type="CDD" id="cd11715">
    <property type="entry name" value="THUMP_AdoMetMT"/>
    <property type="match status" value="1"/>
</dbReference>
<evidence type="ECO:0000256" key="8">
    <source>
        <dbReference type="SAM" id="MobiDB-lite"/>
    </source>
</evidence>
<evidence type="ECO:0000256" key="1">
    <source>
        <dbReference type="ARBA" id="ARBA00022490"/>
    </source>
</evidence>
<dbReference type="Pfam" id="PF22020">
    <property type="entry name" value="RlmL_1st"/>
    <property type="match status" value="1"/>
</dbReference>
<evidence type="ECO:0000313" key="10">
    <source>
        <dbReference type="EMBL" id="GLS90007.1"/>
    </source>
</evidence>
<comment type="catalytic activity">
    <reaction evidence="6">
        <text>guanosine(2445) in 23S rRNA + S-adenosyl-L-methionine = N(2)-methylguanosine(2445) in 23S rRNA + S-adenosyl-L-homocysteine + H(+)</text>
        <dbReference type="Rhea" id="RHEA:42740"/>
        <dbReference type="Rhea" id="RHEA-COMP:10215"/>
        <dbReference type="Rhea" id="RHEA-COMP:10216"/>
        <dbReference type="ChEBI" id="CHEBI:15378"/>
        <dbReference type="ChEBI" id="CHEBI:57856"/>
        <dbReference type="ChEBI" id="CHEBI:59789"/>
        <dbReference type="ChEBI" id="CHEBI:74269"/>
        <dbReference type="ChEBI" id="CHEBI:74481"/>
        <dbReference type="EC" id="2.1.1.173"/>
    </reaction>
</comment>
<dbReference type="CDD" id="cd02440">
    <property type="entry name" value="AdoMet_MTases"/>
    <property type="match status" value="2"/>
</dbReference>
<dbReference type="HAMAP" id="MF_01858">
    <property type="entry name" value="23SrRNA_methyltr_KL"/>
    <property type="match status" value="1"/>
</dbReference>
<evidence type="ECO:0000256" key="3">
    <source>
        <dbReference type="ARBA" id="ARBA00022603"/>
    </source>
</evidence>
<dbReference type="Pfam" id="PF10672">
    <property type="entry name" value="Methyltrans_SAM"/>
    <property type="match status" value="1"/>
</dbReference>
<dbReference type="InterPro" id="IPR002052">
    <property type="entry name" value="DNA_methylase_N6_adenine_CS"/>
</dbReference>
<dbReference type="PROSITE" id="PS51165">
    <property type="entry name" value="THUMP"/>
    <property type="match status" value="1"/>
</dbReference>
<keyword evidence="4 6" id="KW-0808">Transferase</keyword>
<reference evidence="11" key="1">
    <citation type="journal article" date="2019" name="Int. J. Syst. Evol. Microbiol.">
        <title>The Global Catalogue of Microorganisms (GCM) 10K type strain sequencing project: providing services to taxonomists for standard genome sequencing and annotation.</title>
        <authorList>
            <consortium name="The Broad Institute Genomics Platform"/>
            <consortium name="The Broad Institute Genome Sequencing Center for Infectious Disease"/>
            <person name="Wu L."/>
            <person name="Ma J."/>
        </authorList>
    </citation>
    <scope>NUCLEOTIDE SEQUENCE [LARGE SCALE GENOMIC DNA]</scope>
    <source>
        <strain evidence="11">NBRC 103166</strain>
    </source>
</reference>
<dbReference type="SUPFAM" id="SSF53335">
    <property type="entry name" value="S-adenosyl-L-methionine-dependent methyltransferases"/>
    <property type="match status" value="2"/>
</dbReference>
<dbReference type="PROSITE" id="PS00092">
    <property type="entry name" value="N6_MTASE"/>
    <property type="match status" value="1"/>
</dbReference>